<feature type="region of interest" description="Disordered" evidence="1">
    <location>
        <begin position="1"/>
        <end position="23"/>
    </location>
</feature>
<dbReference type="AlphaFoldDB" id="A0AAD7SZT1"/>
<protein>
    <submittedName>
        <fullName evidence="2">Uncharacterized protein</fullName>
    </submittedName>
</protein>
<dbReference type="Proteomes" id="UP001221898">
    <property type="component" value="Unassembled WGS sequence"/>
</dbReference>
<organism evidence="2 3">
    <name type="scientific">Aldrovandia affinis</name>
    <dbReference type="NCBI Taxonomy" id="143900"/>
    <lineage>
        <taxon>Eukaryota</taxon>
        <taxon>Metazoa</taxon>
        <taxon>Chordata</taxon>
        <taxon>Craniata</taxon>
        <taxon>Vertebrata</taxon>
        <taxon>Euteleostomi</taxon>
        <taxon>Actinopterygii</taxon>
        <taxon>Neopterygii</taxon>
        <taxon>Teleostei</taxon>
        <taxon>Notacanthiformes</taxon>
        <taxon>Halosauridae</taxon>
        <taxon>Aldrovandia</taxon>
    </lineage>
</organism>
<accession>A0AAD7SZT1</accession>
<dbReference type="EMBL" id="JAINUG010000022">
    <property type="protein sequence ID" value="KAJ8411423.1"/>
    <property type="molecule type" value="Genomic_DNA"/>
</dbReference>
<name>A0AAD7SZT1_9TELE</name>
<sequence>MRAMWRYGEEENGNPLINVSQPDHQLRRPSVHRSVKQASEQVLTFGLPGWEGTSIHCKLSGLMDRLTDAMAGSHLC</sequence>
<proteinExistence type="predicted"/>
<reference evidence="2" key="1">
    <citation type="journal article" date="2023" name="Science">
        <title>Genome structures resolve the early diversification of teleost fishes.</title>
        <authorList>
            <person name="Parey E."/>
            <person name="Louis A."/>
            <person name="Montfort J."/>
            <person name="Bouchez O."/>
            <person name="Roques C."/>
            <person name="Iampietro C."/>
            <person name="Lluch J."/>
            <person name="Castinel A."/>
            <person name="Donnadieu C."/>
            <person name="Desvignes T."/>
            <person name="Floi Bucao C."/>
            <person name="Jouanno E."/>
            <person name="Wen M."/>
            <person name="Mejri S."/>
            <person name="Dirks R."/>
            <person name="Jansen H."/>
            <person name="Henkel C."/>
            <person name="Chen W.J."/>
            <person name="Zahm M."/>
            <person name="Cabau C."/>
            <person name="Klopp C."/>
            <person name="Thompson A.W."/>
            <person name="Robinson-Rechavi M."/>
            <person name="Braasch I."/>
            <person name="Lecointre G."/>
            <person name="Bobe J."/>
            <person name="Postlethwait J.H."/>
            <person name="Berthelot C."/>
            <person name="Roest Crollius H."/>
            <person name="Guiguen Y."/>
        </authorList>
    </citation>
    <scope>NUCLEOTIDE SEQUENCE</scope>
    <source>
        <strain evidence="2">NC1722</strain>
    </source>
</reference>
<evidence type="ECO:0000256" key="1">
    <source>
        <dbReference type="SAM" id="MobiDB-lite"/>
    </source>
</evidence>
<evidence type="ECO:0000313" key="3">
    <source>
        <dbReference type="Proteomes" id="UP001221898"/>
    </source>
</evidence>
<gene>
    <name evidence="2" type="ORF">AAFF_G00162310</name>
</gene>
<keyword evidence="3" id="KW-1185">Reference proteome</keyword>
<comment type="caution">
    <text evidence="2">The sequence shown here is derived from an EMBL/GenBank/DDBJ whole genome shotgun (WGS) entry which is preliminary data.</text>
</comment>
<evidence type="ECO:0000313" key="2">
    <source>
        <dbReference type="EMBL" id="KAJ8411423.1"/>
    </source>
</evidence>